<evidence type="ECO:0000256" key="1">
    <source>
        <dbReference type="ARBA" id="ARBA00022741"/>
    </source>
</evidence>
<dbReference type="Gene3D" id="3.40.1440.60">
    <property type="entry name" value="PriA, 3(prime) DNA-binding domain"/>
    <property type="match status" value="1"/>
</dbReference>
<feature type="domain" description="Primosomal protein N' 3' DNA-binding" evidence="5">
    <location>
        <begin position="8"/>
        <end position="93"/>
    </location>
</feature>
<dbReference type="GO" id="GO:0005524">
    <property type="term" value="F:ATP binding"/>
    <property type="evidence" value="ECO:0007669"/>
    <property type="project" value="UniProtKB-KW"/>
</dbReference>
<keyword evidence="6" id="KW-0347">Helicase</keyword>
<dbReference type="STRING" id="1229780.BN381_50152"/>
<keyword evidence="7" id="KW-1185">Reference proteome</keyword>
<keyword evidence="3" id="KW-0238">DNA-binding</keyword>
<dbReference type="GO" id="GO:0006302">
    <property type="term" value="P:double-strand break repair"/>
    <property type="evidence" value="ECO:0007669"/>
    <property type="project" value="TreeGrafter"/>
</dbReference>
<dbReference type="GO" id="GO:0006310">
    <property type="term" value="P:DNA recombination"/>
    <property type="evidence" value="ECO:0007669"/>
    <property type="project" value="TreeGrafter"/>
</dbReference>
<dbReference type="PANTHER" id="PTHR30580:SF0">
    <property type="entry name" value="PRIMOSOMAL PROTEIN N"/>
    <property type="match status" value="1"/>
</dbReference>
<organism evidence="6 7">
    <name type="scientific">Candidatus Neomicrothrix parvicella RN1</name>
    <dbReference type="NCBI Taxonomy" id="1229780"/>
    <lineage>
        <taxon>Bacteria</taxon>
        <taxon>Bacillati</taxon>
        <taxon>Actinomycetota</taxon>
        <taxon>Acidimicrobiia</taxon>
        <taxon>Acidimicrobiales</taxon>
        <taxon>Microthrixaceae</taxon>
        <taxon>Candidatus Neomicrothrix</taxon>
    </lineage>
</organism>
<dbReference type="Gene3D" id="3.40.50.300">
    <property type="entry name" value="P-loop containing nucleotide triphosphate hydrolases"/>
    <property type="match status" value="1"/>
</dbReference>
<dbReference type="GO" id="GO:0043138">
    <property type="term" value="F:3'-5' DNA helicase activity"/>
    <property type="evidence" value="ECO:0007669"/>
    <property type="project" value="TreeGrafter"/>
</dbReference>
<proteinExistence type="predicted"/>
<evidence type="ECO:0000256" key="3">
    <source>
        <dbReference type="ARBA" id="ARBA00023125"/>
    </source>
</evidence>
<keyword evidence="2" id="KW-0067">ATP-binding</keyword>
<dbReference type="PANTHER" id="PTHR30580">
    <property type="entry name" value="PRIMOSOMAL PROTEIN N"/>
    <property type="match status" value="1"/>
</dbReference>
<dbReference type="EMBL" id="CANL01000045">
    <property type="protein sequence ID" value="CCM65010.1"/>
    <property type="molecule type" value="Genomic_DNA"/>
</dbReference>
<dbReference type="HOGENOM" id="CLU_462866_0_0_11"/>
<dbReference type="eggNOG" id="COG1198">
    <property type="taxonomic scope" value="Bacteria"/>
</dbReference>
<name>R4Z2X5_9ACTN</name>
<dbReference type="GO" id="GO:0006270">
    <property type="term" value="P:DNA replication initiation"/>
    <property type="evidence" value="ECO:0007669"/>
    <property type="project" value="TreeGrafter"/>
</dbReference>
<protein>
    <submittedName>
        <fullName evidence="6">Putative Primosomal protein n' (Replication factor y)-superfamily II helicase</fullName>
    </submittedName>
</protein>
<dbReference type="Pfam" id="PF17764">
    <property type="entry name" value="PriA_3primeBD"/>
    <property type="match status" value="1"/>
</dbReference>
<evidence type="ECO:0000256" key="2">
    <source>
        <dbReference type="ARBA" id="ARBA00022840"/>
    </source>
</evidence>
<reference evidence="6 7" key="1">
    <citation type="journal article" date="2013" name="ISME J.">
        <title>Metabolic model for the filamentous 'Candidatus Microthrix parvicella' based on genomic and metagenomic analyses.</title>
        <authorList>
            <person name="Jon McIlroy S."/>
            <person name="Kristiansen R."/>
            <person name="Albertsen M."/>
            <person name="Michael Karst S."/>
            <person name="Rossetti S."/>
            <person name="Lund Nielsen J."/>
            <person name="Tandoi V."/>
            <person name="James Seviour R."/>
            <person name="Nielsen P.H."/>
        </authorList>
    </citation>
    <scope>NUCLEOTIDE SEQUENCE [LARGE SCALE GENOMIC DNA]</scope>
    <source>
        <strain evidence="6 7">RN1</strain>
    </source>
</reference>
<sequence length="589" mass="62301">MLPEPARIGRSFDYVVPEGMAGALRVGSMVRVALAGRPVGGWVLDCDVTPPPGVIPRPIRTITGYGPPAEVIDLCRWAAHRWAGRLATFLGTAGPHRAVPSLPEPSPPTSSPAATSQSAHDPLAEAVRWSLRHAVATLRLPPAGDQGALVEAALAGRAVDGPGLVVVPTQADVVRITRRLRQFGLNAVPFDRSWPAAAAGGCTVVGTRAAAFSPQPDLGVVIVLDEHDESLQEEGSPSWHAREVLVERSHRLGIPLLLVSPTPSQEALNLGPLIELPRNVERAGWARLEVIDLRAEDPRAGLFPERIVAAARAAERPVFVLNRTGRSRLSVCRNCGATAACERCEAAAIRLEEHTFTCPRCDSVRPEVCLACRGTAFANLRVGVTRVAEEAAALLGVTVHEASGAAGTGTRLPDRGPVVGTEAVLHRAGSADLVVFLDIDQELLAPRYRAADQALALLARGARLVGSRSGGGGRIIVASRIPDHVVLRSVALAQPGFAAAAETERRAMLGYPPFGSVAEVAGAAAPAYVERLRQVLDDEAGSPPEVQVINPADGRWLVRAADAERLCGVLAEVERPPGRLRLRVDPMRL</sequence>
<accession>R4Z2X5</accession>
<dbReference type="InterPro" id="IPR027417">
    <property type="entry name" value="P-loop_NTPase"/>
</dbReference>
<comment type="caution">
    <text evidence="6">The sequence shown here is derived from an EMBL/GenBank/DDBJ whole genome shotgun (WGS) entry which is preliminary data.</text>
</comment>
<dbReference type="InterPro" id="IPR042115">
    <property type="entry name" value="PriA_3primeBD_sf"/>
</dbReference>
<dbReference type="InterPro" id="IPR041222">
    <property type="entry name" value="PriA_3primeBD"/>
</dbReference>
<gene>
    <name evidence="6" type="ORF">BN381_50152</name>
</gene>
<keyword evidence="6" id="KW-0378">Hydrolase</keyword>
<dbReference type="Proteomes" id="UP000018291">
    <property type="component" value="Unassembled WGS sequence"/>
</dbReference>
<dbReference type="AlphaFoldDB" id="R4Z2X5"/>
<dbReference type="OrthoDB" id="3177118at2"/>
<evidence type="ECO:0000313" key="6">
    <source>
        <dbReference type="EMBL" id="CCM65010.1"/>
    </source>
</evidence>
<feature type="region of interest" description="Disordered" evidence="4">
    <location>
        <begin position="97"/>
        <end position="119"/>
    </location>
</feature>
<dbReference type="GO" id="GO:0003677">
    <property type="term" value="F:DNA binding"/>
    <property type="evidence" value="ECO:0007669"/>
    <property type="project" value="UniProtKB-KW"/>
</dbReference>
<evidence type="ECO:0000313" key="7">
    <source>
        <dbReference type="Proteomes" id="UP000018291"/>
    </source>
</evidence>
<evidence type="ECO:0000256" key="4">
    <source>
        <dbReference type="SAM" id="MobiDB-lite"/>
    </source>
</evidence>
<dbReference type="RefSeq" id="WP_012229391.1">
    <property type="nucleotide sequence ID" value="NZ_HG422565.1"/>
</dbReference>
<dbReference type="SUPFAM" id="SSF52540">
    <property type="entry name" value="P-loop containing nucleoside triphosphate hydrolases"/>
    <property type="match status" value="1"/>
</dbReference>
<keyword evidence="1" id="KW-0547">Nucleotide-binding</keyword>
<evidence type="ECO:0000259" key="5">
    <source>
        <dbReference type="Pfam" id="PF17764"/>
    </source>
</evidence>